<feature type="coiled-coil region" evidence="4">
    <location>
        <begin position="122"/>
        <end position="170"/>
    </location>
</feature>
<keyword evidence="2" id="KW-0863">Zinc-finger</keyword>
<dbReference type="Proteomes" id="UP001244341">
    <property type="component" value="Chromosome 4b"/>
</dbReference>
<dbReference type="InterPro" id="IPR017907">
    <property type="entry name" value="Znf_RING_CS"/>
</dbReference>
<dbReference type="PROSITE" id="PS00518">
    <property type="entry name" value="ZF_RING_1"/>
    <property type="match status" value="1"/>
</dbReference>
<feature type="region of interest" description="Disordered" evidence="5">
    <location>
        <begin position="174"/>
        <end position="199"/>
    </location>
</feature>
<feature type="compositionally biased region" description="Gly residues" evidence="5">
    <location>
        <begin position="174"/>
        <end position="188"/>
    </location>
</feature>
<proteinExistence type="predicted"/>
<organism evidence="6 7">
    <name type="scientific">Tetradesmus obliquus</name>
    <name type="common">Green alga</name>
    <name type="synonym">Acutodesmus obliquus</name>
    <dbReference type="NCBI Taxonomy" id="3088"/>
    <lineage>
        <taxon>Eukaryota</taxon>
        <taxon>Viridiplantae</taxon>
        <taxon>Chlorophyta</taxon>
        <taxon>core chlorophytes</taxon>
        <taxon>Chlorophyceae</taxon>
        <taxon>CS clade</taxon>
        <taxon>Sphaeropleales</taxon>
        <taxon>Scenedesmaceae</taxon>
        <taxon>Tetradesmus</taxon>
    </lineage>
</organism>
<evidence type="ECO:0000256" key="3">
    <source>
        <dbReference type="ARBA" id="ARBA00022833"/>
    </source>
</evidence>
<dbReference type="InterPro" id="IPR013083">
    <property type="entry name" value="Znf_RING/FYVE/PHD"/>
</dbReference>
<accession>A0ABY8TUC7</accession>
<dbReference type="InterPro" id="IPR055328">
    <property type="entry name" value="HEI10-like"/>
</dbReference>
<sequence length="325" mass="34432">MAAQSVCIAASCNHLFCPNCAKDVLEADDPCPLCEGPITRSNIKQVTIMQNSSVLQLSLCGQTPHTIMESALAGIKFFCEQQKLNAQFDHNQLSKKFTRMQSQCKAKLEQVHQGYLQAKRRYQETVQEKNGIQADINELTQKYQQKSLQTRKLQEMVKALQQENEDLKRRFACGGGGRSNGSGGGMHTAGGVQLSTSGRHPSPFGSGPMQMITTIQQHKSVIELSPTPGGGAFLGHGSATVPQQRPGTAAAGFARNMFAPGSISPGALQPALAVQQRPNTSGAGMFGSGGNNRMAGGGVGVGNSMRLMPRGGSLGLASPNGMLSM</sequence>
<dbReference type="PANTHER" id="PTHR47384">
    <property type="entry name" value="E3 UBIQUITIN-PROTEIN LIGASE CCNB1IP1 HOMOLOG"/>
    <property type="match status" value="1"/>
</dbReference>
<dbReference type="Gene3D" id="3.30.40.10">
    <property type="entry name" value="Zinc/RING finger domain, C3HC4 (zinc finger)"/>
    <property type="match status" value="1"/>
</dbReference>
<reference evidence="6 7" key="1">
    <citation type="submission" date="2023-05" db="EMBL/GenBank/DDBJ databases">
        <title>A 100% complete, gapless, phased diploid assembly of the Scenedesmus obliquus UTEX 3031 genome.</title>
        <authorList>
            <person name="Biondi T.C."/>
            <person name="Hanschen E.R."/>
            <person name="Kwon T."/>
            <person name="Eng W."/>
            <person name="Kruse C.P.S."/>
            <person name="Koehler S.I."/>
            <person name="Kunde Y."/>
            <person name="Gleasner C.D."/>
            <person name="You Mak K.T."/>
            <person name="Polle J."/>
            <person name="Hovde B.T."/>
            <person name="Starkenburg S.R."/>
        </authorList>
    </citation>
    <scope>NUCLEOTIDE SEQUENCE [LARGE SCALE GENOMIC DNA]</scope>
    <source>
        <strain evidence="6 7">DOE0152z</strain>
    </source>
</reference>
<dbReference type="PANTHER" id="PTHR47384:SF2">
    <property type="entry name" value="E3 UBIQUITIN-PROTEIN LIGASE CCNB1IP1 HOMOLOG"/>
    <property type="match status" value="1"/>
</dbReference>
<keyword evidence="7" id="KW-1185">Reference proteome</keyword>
<evidence type="ECO:0000256" key="1">
    <source>
        <dbReference type="ARBA" id="ARBA00022723"/>
    </source>
</evidence>
<keyword evidence="3" id="KW-0862">Zinc</keyword>
<keyword evidence="1" id="KW-0479">Metal-binding</keyword>
<evidence type="ECO:0000313" key="6">
    <source>
        <dbReference type="EMBL" id="WIA12612.1"/>
    </source>
</evidence>
<evidence type="ECO:0000256" key="5">
    <source>
        <dbReference type="SAM" id="MobiDB-lite"/>
    </source>
</evidence>
<evidence type="ECO:0000256" key="4">
    <source>
        <dbReference type="SAM" id="Coils"/>
    </source>
</evidence>
<keyword evidence="4" id="KW-0175">Coiled coil</keyword>
<dbReference type="SUPFAM" id="SSF57850">
    <property type="entry name" value="RING/U-box"/>
    <property type="match status" value="1"/>
</dbReference>
<name>A0ABY8TUC7_TETOB</name>
<evidence type="ECO:0008006" key="8">
    <source>
        <dbReference type="Google" id="ProtNLM"/>
    </source>
</evidence>
<gene>
    <name evidence="6" type="ORF">OEZ85_006269</name>
</gene>
<evidence type="ECO:0000313" key="7">
    <source>
        <dbReference type="Proteomes" id="UP001244341"/>
    </source>
</evidence>
<protein>
    <recommendedName>
        <fullName evidence="8">RING-type domain-containing protein</fullName>
    </recommendedName>
</protein>
<evidence type="ECO:0000256" key="2">
    <source>
        <dbReference type="ARBA" id="ARBA00022771"/>
    </source>
</evidence>
<dbReference type="EMBL" id="CP126211">
    <property type="protein sequence ID" value="WIA12612.1"/>
    <property type="molecule type" value="Genomic_DNA"/>
</dbReference>